<comment type="caution">
    <text evidence="1">The sequence shown here is derived from an EMBL/GenBank/DDBJ whole genome shotgun (WGS) entry which is preliminary data.</text>
</comment>
<sequence length="43" mass="5311">MLYVFVFLYCKDTLDINICQTDNYYTLIDKIYQNNFTLYKDLK</sequence>
<evidence type="ECO:0000313" key="1">
    <source>
        <dbReference type="EMBL" id="MBB4624038.1"/>
    </source>
</evidence>
<reference evidence="1 2" key="1">
    <citation type="submission" date="2020-08" db="EMBL/GenBank/DDBJ databases">
        <title>Genomic Encyclopedia of Type Strains, Phase IV (KMG-IV): sequencing the most valuable type-strain genomes for metagenomic binning, comparative biology and taxonomic classification.</title>
        <authorList>
            <person name="Goeker M."/>
        </authorList>
    </citation>
    <scope>NUCLEOTIDE SEQUENCE [LARGE SCALE GENOMIC DNA]</scope>
    <source>
        <strain evidence="1 2">DSM 102983</strain>
    </source>
</reference>
<keyword evidence="2" id="KW-1185">Reference proteome</keyword>
<proteinExistence type="predicted"/>
<accession>A0ABR6KRM8</accession>
<gene>
    <name evidence="1" type="ORF">GGQ57_003962</name>
</gene>
<dbReference type="Proteomes" id="UP000533637">
    <property type="component" value="Unassembled WGS sequence"/>
</dbReference>
<name>A0ABR6KRM8_9BACT</name>
<protein>
    <submittedName>
        <fullName evidence="1">Uncharacterized protein</fullName>
    </submittedName>
</protein>
<dbReference type="EMBL" id="JACHOC010000008">
    <property type="protein sequence ID" value="MBB4624038.1"/>
    <property type="molecule type" value="Genomic_DNA"/>
</dbReference>
<organism evidence="1 2">
    <name type="scientific">Parabacteroides faecis</name>
    <dbReference type="NCBI Taxonomy" id="1217282"/>
    <lineage>
        <taxon>Bacteria</taxon>
        <taxon>Pseudomonadati</taxon>
        <taxon>Bacteroidota</taxon>
        <taxon>Bacteroidia</taxon>
        <taxon>Bacteroidales</taxon>
        <taxon>Tannerellaceae</taxon>
        <taxon>Parabacteroides</taxon>
    </lineage>
</organism>
<evidence type="ECO:0000313" key="2">
    <source>
        <dbReference type="Proteomes" id="UP000533637"/>
    </source>
</evidence>